<dbReference type="RefSeq" id="WP_184486804.1">
    <property type="nucleotide sequence ID" value="NZ_JAAEDJ010000021.1"/>
</dbReference>
<gene>
    <name evidence="2" type="ORF">FHS88_003570</name>
</gene>
<accession>A0A840YBS6</accession>
<keyword evidence="3" id="KW-1185">Reference proteome</keyword>
<reference evidence="2 3" key="1">
    <citation type="submission" date="2020-08" db="EMBL/GenBank/DDBJ databases">
        <title>Genomic Encyclopedia of Type Strains, Phase IV (KMG-IV): sequencing the most valuable type-strain genomes for metagenomic binning, comparative biology and taxonomic classification.</title>
        <authorList>
            <person name="Goeker M."/>
        </authorList>
    </citation>
    <scope>NUCLEOTIDE SEQUENCE [LARGE SCALE GENOMIC DNA]</scope>
    <source>
        <strain evidence="2 3">DSM 25895</strain>
    </source>
</reference>
<dbReference type="Proteomes" id="UP000562254">
    <property type="component" value="Unassembled WGS sequence"/>
</dbReference>
<sequence length="175" mass="18890">MTAPIEIRLGSPAQLFNTLDPTPFREGDLATEAEEYILDWAGELPPKAPLAIVLHLPPAEAATPAAAALPTAVTGHFARRAEAATRDLRRNFREGRTALAVGLAILAACLGIALLLTPEGEARGLARFVQESFVIVGWVALWKPAEILLYDWLPIARKRALFRRLAAAPVRIAAD</sequence>
<dbReference type="AlphaFoldDB" id="A0A840YBS6"/>
<keyword evidence="1" id="KW-0812">Transmembrane</keyword>
<comment type="caution">
    <text evidence="2">The sequence shown here is derived from an EMBL/GenBank/DDBJ whole genome shotgun (WGS) entry which is preliminary data.</text>
</comment>
<proteinExistence type="predicted"/>
<dbReference type="EMBL" id="JACIJE010000012">
    <property type="protein sequence ID" value="MBB5691413.1"/>
    <property type="molecule type" value="Genomic_DNA"/>
</dbReference>
<name>A0A840YBS6_9PROT</name>
<evidence type="ECO:0000313" key="3">
    <source>
        <dbReference type="Proteomes" id="UP000562254"/>
    </source>
</evidence>
<feature type="transmembrane region" description="Helical" evidence="1">
    <location>
        <begin position="132"/>
        <end position="153"/>
    </location>
</feature>
<organism evidence="2 3">
    <name type="scientific">Neoroseomonas alkaliterrae</name>
    <dbReference type="NCBI Taxonomy" id="1452450"/>
    <lineage>
        <taxon>Bacteria</taxon>
        <taxon>Pseudomonadati</taxon>
        <taxon>Pseudomonadota</taxon>
        <taxon>Alphaproteobacteria</taxon>
        <taxon>Acetobacterales</taxon>
        <taxon>Acetobacteraceae</taxon>
        <taxon>Neoroseomonas</taxon>
    </lineage>
</organism>
<protein>
    <submittedName>
        <fullName evidence="2">Uncharacterized protein</fullName>
    </submittedName>
</protein>
<evidence type="ECO:0000313" key="2">
    <source>
        <dbReference type="EMBL" id="MBB5691413.1"/>
    </source>
</evidence>
<feature type="transmembrane region" description="Helical" evidence="1">
    <location>
        <begin position="98"/>
        <end position="117"/>
    </location>
</feature>
<evidence type="ECO:0000256" key="1">
    <source>
        <dbReference type="SAM" id="Phobius"/>
    </source>
</evidence>
<keyword evidence="1" id="KW-1133">Transmembrane helix</keyword>
<keyword evidence="1" id="KW-0472">Membrane</keyword>